<dbReference type="Gene3D" id="3.30.460.10">
    <property type="entry name" value="Beta Polymerase, domain 2"/>
    <property type="match status" value="1"/>
</dbReference>
<reference evidence="3" key="1">
    <citation type="submission" date="2021-02" db="EMBL/GenBank/DDBJ databases">
        <title>First Annotated Genome of the Yellow-green Alga Tribonema minus.</title>
        <authorList>
            <person name="Mahan K.M."/>
        </authorList>
    </citation>
    <scope>NUCLEOTIDE SEQUENCE</scope>
    <source>
        <strain evidence="3">UTEX B ZZ1240</strain>
    </source>
</reference>
<feature type="compositionally biased region" description="Polar residues" evidence="1">
    <location>
        <begin position="142"/>
        <end position="154"/>
    </location>
</feature>
<evidence type="ECO:0000259" key="2">
    <source>
        <dbReference type="PROSITE" id="PS50172"/>
    </source>
</evidence>
<dbReference type="InterPro" id="IPR002054">
    <property type="entry name" value="DNA-dir_DNA_pol_X"/>
</dbReference>
<protein>
    <recommendedName>
        <fullName evidence="2">BRCT domain-containing protein</fullName>
    </recommendedName>
</protein>
<dbReference type="SMART" id="SM00483">
    <property type="entry name" value="POLXc"/>
    <property type="match status" value="1"/>
</dbReference>
<dbReference type="InterPro" id="IPR022312">
    <property type="entry name" value="DNA_pol_X"/>
</dbReference>
<name>A0A836CAM8_9STRA</name>
<dbReference type="InterPro" id="IPR043519">
    <property type="entry name" value="NT_sf"/>
</dbReference>
<accession>A0A836CAM8</accession>
<sequence length="492" mass="53756">MSLQAVPKWGGAVTVWRKPTAGVSAASLLQHTLSPPHKKRRSATPGAASAATGAPSSGGNWTPPEGLTHVVAGDGTSTAEVKQELGVTKVPSKVKLVSKAWLTQCLQVGVESRAKVPEYPFLLLDPSEQKPPRTLASPFATDVSSGGSANNSDTDGGDSDRDVGVADLMGGTGGGGEAPLPYVPPFACQRRTPLRHHNEDIVALLHELIDYYDAERDSKRSLAFTQVAAVLKSLPRRVRSGAELKPIKFIGKSAIEAVDEIVKTGHLTRLEAMRANPRLTAIKELSEVWMVGPTIAERWYDAGLGITNIETAQKALESGQLAKEWEEVGWEVCRELDPKGTIKFMIGGGYRRGKELTSDLDIIATFERHGGSPHGCGDHVRWAHMLADKMEERGYIKVCNLPDGMNNKKSEDTGMYEGNTSLLGLYPWRGKMRRVDIFMSAPSQWAYGVLGWTGSRTFLRQMRRYASDGFTREEQVFEMLGLEFIPPEFRNT</sequence>
<dbReference type="GO" id="GO:0005634">
    <property type="term" value="C:nucleus"/>
    <property type="evidence" value="ECO:0007669"/>
    <property type="project" value="TreeGrafter"/>
</dbReference>
<evidence type="ECO:0000256" key="1">
    <source>
        <dbReference type="SAM" id="MobiDB-lite"/>
    </source>
</evidence>
<dbReference type="InterPro" id="IPR010996">
    <property type="entry name" value="HHH_MUS81"/>
</dbReference>
<dbReference type="AlphaFoldDB" id="A0A836CAM8"/>
<dbReference type="InterPro" id="IPR037160">
    <property type="entry name" value="DNA_Pol_thumb_sf"/>
</dbReference>
<proteinExistence type="predicted"/>
<feature type="compositionally biased region" description="Low complexity" evidence="1">
    <location>
        <begin position="43"/>
        <end position="59"/>
    </location>
</feature>
<dbReference type="Gene3D" id="3.40.50.10190">
    <property type="entry name" value="BRCT domain"/>
    <property type="match status" value="1"/>
</dbReference>
<dbReference type="SUPFAM" id="SSF81301">
    <property type="entry name" value="Nucleotidyltransferase"/>
    <property type="match status" value="1"/>
</dbReference>
<dbReference type="InterPro" id="IPR036420">
    <property type="entry name" value="BRCT_dom_sf"/>
</dbReference>
<dbReference type="GO" id="GO:0006303">
    <property type="term" value="P:double-strand break repair via nonhomologous end joining"/>
    <property type="evidence" value="ECO:0007669"/>
    <property type="project" value="TreeGrafter"/>
</dbReference>
<dbReference type="Gene3D" id="1.10.150.110">
    <property type="entry name" value="DNA polymerase beta, N-terminal domain-like"/>
    <property type="match status" value="1"/>
</dbReference>
<dbReference type="InterPro" id="IPR027421">
    <property type="entry name" value="DNA_pol_lamdba_lyase_dom_sf"/>
</dbReference>
<keyword evidence="4" id="KW-1185">Reference proteome</keyword>
<gene>
    <name evidence="3" type="ORF">JKP88DRAFT_350228</name>
</gene>
<dbReference type="GO" id="GO:0003677">
    <property type="term" value="F:DNA binding"/>
    <property type="evidence" value="ECO:0007669"/>
    <property type="project" value="InterPro"/>
</dbReference>
<dbReference type="PROSITE" id="PS50172">
    <property type="entry name" value="BRCT"/>
    <property type="match status" value="1"/>
</dbReference>
<dbReference type="Pfam" id="PF14716">
    <property type="entry name" value="HHH_8"/>
    <property type="match status" value="1"/>
</dbReference>
<evidence type="ECO:0000313" key="3">
    <source>
        <dbReference type="EMBL" id="KAG5178734.1"/>
    </source>
</evidence>
<evidence type="ECO:0000313" key="4">
    <source>
        <dbReference type="Proteomes" id="UP000664859"/>
    </source>
</evidence>
<dbReference type="Proteomes" id="UP000664859">
    <property type="component" value="Unassembled WGS sequence"/>
</dbReference>
<comment type="caution">
    <text evidence="3">The sequence shown here is derived from an EMBL/GenBank/DDBJ whole genome shotgun (WGS) entry which is preliminary data.</text>
</comment>
<dbReference type="GO" id="GO:0003887">
    <property type="term" value="F:DNA-directed DNA polymerase activity"/>
    <property type="evidence" value="ECO:0007669"/>
    <property type="project" value="InterPro"/>
</dbReference>
<dbReference type="PANTHER" id="PTHR11276:SF28">
    <property type="entry name" value="DNA POLYMERASE LAMBDA"/>
    <property type="match status" value="1"/>
</dbReference>
<dbReference type="Gene3D" id="3.30.210.10">
    <property type="entry name" value="DNA polymerase, thumb domain"/>
    <property type="match status" value="1"/>
</dbReference>
<dbReference type="EMBL" id="JAFCMP010000513">
    <property type="protein sequence ID" value="KAG5178734.1"/>
    <property type="molecule type" value="Genomic_DNA"/>
</dbReference>
<dbReference type="SUPFAM" id="SSF47802">
    <property type="entry name" value="DNA polymerase beta, N-terminal domain-like"/>
    <property type="match status" value="1"/>
</dbReference>
<feature type="region of interest" description="Disordered" evidence="1">
    <location>
        <begin position="125"/>
        <end position="179"/>
    </location>
</feature>
<feature type="domain" description="BRCT" evidence="2">
    <location>
        <begin position="58"/>
        <end position="107"/>
    </location>
</feature>
<organism evidence="3 4">
    <name type="scientific">Tribonema minus</name>
    <dbReference type="NCBI Taxonomy" id="303371"/>
    <lineage>
        <taxon>Eukaryota</taxon>
        <taxon>Sar</taxon>
        <taxon>Stramenopiles</taxon>
        <taxon>Ochrophyta</taxon>
        <taxon>PX clade</taxon>
        <taxon>Xanthophyceae</taxon>
        <taxon>Tribonematales</taxon>
        <taxon>Tribonemataceae</taxon>
        <taxon>Tribonema</taxon>
    </lineage>
</organism>
<dbReference type="PANTHER" id="PTHR11276">
    <property type="entry name" value="DNA POLYMERASE TYPE-X FAMILY MEMBER"/>
    <property type="match status" value="1"/>
</dbReference>
<dbReference type="InterPro" id="IPR001357">
    <property type="entry name" value="BRCT_dom"/>
</dbReference>
<feature type="region of interest" description="Disordered" evidence="1">
    <location>
        <begin position="31"/>
        <end position="71"/>
    </location>
</feature>
<dbReference type="OrthoDB" id="204758at2759"/>